<gene>
    <name evidence="8" type="ORF">FHS75_002810</name>
</gene>
<dbReference type="GO" id="GO:0005886">
    <property type="term" value="C:plasma membrane"/>
    <property type="evidence" value="ECO:0007669"/>
    <property type="project" value="UniProtKB-SubCell"/>
</dbReference>
<feature type="transmembrane region" description="Helical" evidence="6">
    <location>
        <begin position="34"/>
        <end position="54"/>
    </location>
</feature>
<dbReference type="EMBL" id="JACBZF010000005">
    <property type="protein sequence ID" value="NYH96471.1"/>
    <property type="molecule type" value="Genomic_DNA"/>
</dbReference>
<evidence type="ECO:0000256" key="3">
    <source>
        <dbReference type="ARBA" id="ARBA00022692"/>
    </source>
</evidence>
<evidence type="ECO:0000256" key="4">
    <source>
        <dbReference type="ARBA" id="ARBA00022989"/>
    </source>
</evidence>
<protein>
    <submittedName>
        <fullName evidence="8">Prepilin peptidase CpaA</fullName>
        <ecNumber evidence="8">3.4.23.43</ecNumber>
    </submittedName>
</protein>
<keyword evidence="9" id="KW-1185">Reference proteome</keyword>
<comment type="subcellular location">
    <subcellularLocation>
        <location evidence="1">Cell membrane</location>
        <topology evidence="1">Multi-pass membrane protein</topology>
    </subcellularLocation>
</comment>
<sequence length="162" mass="17507">MQSEYFQYALLAALAIALLVAAVTDLRRREIDNWLNIAIALGAPLFWLASGFGMLEIGFQLGIAVLTFVVMLVLFATGQMGGGDVKLLTALALWITPVWFLRLLIVMAIVGGLLTIVLYVRHRIRRDGSKIAVPYGVAISVAGLWIIGSHYVPVLLNAGISG</sequence>
<feature type="transmembrane region" description="Helical" evidence="6">
    <location>
        <begin position="61"/>
        <end position="79"/>
    </location>
</feature>
<dbReference type="Gene3D" id="1.20.120.1220">
    <property type="match status" value="1"/>
</dbReference>
<keyword evidence="2" id="KW-1003">Cell membrane</keyword>
<keyword evidence="8" id="KW-0378">Hydrolase</keyword>
<evidence type="ECO:0000256" key="5">
    <source>
        <dbReference type="ARBA" id="ARBA00023136"/>
    </source>
</evidence>
<comment type="caution">
    <text evidence="8">The sequence shown here is derived from an EMBL/GenBank/DDBJ whole genome shotgun (WGS) entry which is preliminary data.</text>
</comment>
<proteinExistence type="predicted"/>
<dbReference type="InterPro" id="IPR000045">
    <property type="entry name" value="Prepilin_IV_endopep_pep"/>
</dbReference>
<dbReference type="EC" id="3.4.23.43" evidence="8"/>
<dbReference type="AlphaFoldDB" id="A0A7Z0BTX1"/>
<name>A0A7Z0BTX1_9SPHN</name>
<dbReference type="InterPro" id="IPR052218">
    <property type="entry name" value="Preflagellin_Peptidase"/>
</dbReference>
<evidence type="ECO:0000256" key="1">
    <source>
        <dbReference type="ARBA" id="ARBA00004651"/>
    </source>
</evidence>
<keyword evidence="4 6" id="KW-1133">Transmembrane helix</keyword>
<keyword evidence="5 6" id="KW-0472">Membrane</keyword>
<reference evidence="8 9" key="1">
    <citation type="submission" date="2020-07" db="EMBL/GenBank/DDBJ databases">
        <title>Genomic Encyclopedia of Type Strains, Phase IV (KMG-IV): sequencing the most valuable type-strain genomes for metagenomic binning, comparative biology and taxonomic classification.</title>
        <authorList>
            <person name="Goeker M."/>
        </authorList>
    </citation>
    <scope>NUCLEOTIDE SEQUENCE [LARGE SCALE GENOMIC DNA]</scope>
    <source>
        <strain evidence="8 9">DSM 29043</strain>
    </source>
</reference>
<evidence type="ECO:0000313" key="8">
    <source>
        <dbReference type="EMBL" id="NYH96471.1"/>
    </source>
</evidence>
<dbReference type="PANTHER" id="PTHR36506">
    <property type="entry name" value="PREFLAGELLIN PEPTIDASE"/>
    <property type="match status" value="1"/>
</dbReference>
<feature type="domain" description="Prepilin type IV endopeptidase peptidase" evidence="7">
    <location>
        <begin position="13"/>
        <end position="116"/>
    </location>
</feature>
<dbReference type="RefSeq" id="WP_179408312.1">
    <property type="nucleotide sequence ID" value="NZ_BMGF01000005.1"/>
</dbReference>
<dbReference type="GO" id="GO:0004190">
    <property type="term" value="F:aspartic-type endopeptidase activity"/>
    <property type="evidence" value="ECO:0007669"/>
    <property type="project" value="UniProtKB-EC"/>
</dbReference>
<evidence type="ECO:0000256" key="6">
    <source>
        <dbReference type="SAM" id="Phobius"/>
    </source>
</evidence>
<evidence type="ECO:0000313" key="9">
    <source>
        <dbReference type="Proteomes" id="UP000522081"/>
    </source>
</evidence>
<dbReference type="Proteomes" id="UP000522081">
    <property type="component" value="Unassembled WGS sequence"/>
</dbReference>
<feature type="transmembrane region" description="Helical" evidence="6">
    <location>
        <begin position="99"/>
        <end position="120"/>
    </location>
</feature>
<organism evidence="8 9">
    <name type="scientific">Novosphingobium marinum</name>
    <dbReference type="NCBI Taxonomy" id="1514948"/>
    <lineage>
        <taxon>Bacteria</taxon>
        <taxon>Pseudomonadati</taxon>
        <taxon>Pseudomonadota</taxon>
        <taxon>Alphaproteobacteria</taxon>
        <taxon>Sphingomonadales</taxon>
        <taxon>Sphingomonadaceae</taxon>
        <taxon>Novosphingobium</taxon>
    </lineage>
</organism>
<dbReference type="Pfam" id="PF01478">
    <property type="entry name" value="Peptidase_A24"/>
    <property type="match status" value="1"/>
</dbReference>
<evidence type="ECO:0000259" key="7">
    <source>
        <dbReference type="Pfam" id="PF01478"/>
    </source>
</evidence>
<feature type="transmembrane region" description="Helical" evidence="6">
    <location>
        <begin position="132"/>
        <end position="152"/>
    </location>
</feature>
<accession>A0A7Z0BTX1</accession>
<dbReference type="PANTHER" id="PTHR36506:SF1">
    <property type="entry name" value="PREFLAGELLIN PEPTIDASE"/>
    <property type="match status" value="1"/>
</dbReference>
<keyword evidence="3 6" id="KW-0812">Transmembrane</keyword>
<evidence type="ECO:0000256" key="2">
    <source>
        <dbReference type="ARBA" id="ARBA00022475"/>
    </source>
</evidence>